<evidence type="ECO:0000313" key="2">
    <source>
        <dbReference type="EMBL" id="BAN64629.1"/>
    </source>
</evidence>
<dbReference type="AlphaFoldDB" id="S6BEV7"/>
<feature type="chain" id="PRO_5004546726" evidence="1">
    <location>
        <begin position="24"/>
        <end position="166"/>
    </location>
</feature>
<organism evidence="2">
    <name type="scientific">Babesia bovis</name>
    <dbReference type="NCBI Taxonomy" id="5865"/>
    <lineage>
        <taxon>Eukaryota</taxon>
        <taxon>Sar</taxon>
        <taxon>Alveolata</taxon>
        <taxon>Apicomplexa</taxon>
        <taxon>Aconoidasida</taxon>
        <taxon>Piroplasmida</taxon>
        <taxon>Babesiidae</taxon>
        <taxon>Babesia</taxon>
    </lineage>
</organism>
<accession>S6BEV7</accession>
<dbReference type="VEuPathDB" id="PiroplasmaDB:BBOV_IV008415"/>
<protein>
    <submittedName>
        <fullName evidence="2">Cd8+ t cell target antigen tp2</fullName>
    </submittedName>
</protein>
<dbReference type="EMBL" id="AK440835">
    <property type="protein sequence ID" value="BAN64629.1"/>
    <property type="molecule type" value="mRNA"/>
</dbReference>
<sequence>MIGRRILVVAIAMLSTFVHVAYAQGHCAETDLRILGLSKDSVTEESLKKLGITRYVVKSWVRWRPILFPNNPRLLMANIFKDLLHEGIEPFNPNCLVCLIKQAQCVDTTCHASCNLSEYSVECLHCIDKFCYEDVVDCVGAEMIRMIEHKDVFQNDFLRYDIRTRN</sequence>
<feature type="signal peptide" evidence="1">
    <location>
        <begin position="1"/>
        <end position="23"/>
    </location>
</feature>
<name>S6BEV7_BABBO</name>
<keyword evidence="1" id="KW-0732">Signal</keyword>
<proteinExistence type="evidence at transcript level"/>
<evidence type="ECO:0000256" key="1">
    <source>
        <dbReference type="SAM" id="SignalP"/>
    </source>
</evidence>
<reference evidence="2" key="1">
    <citation type="journal article" date="2014" name="BMC Genomics">
        <title>The Babesia bovis gene and promoter model: an update from full-length EST analysis.</title>
        <authorList>
            <person name="Yamagishi J."/>
            <person name="Wakaguri H."/>
            <person name="Yokoyama N."/>
            <person name="Yamashita R."/>
            <person name="Suzuki Y."/>
            <person name="Xuan X."/>
            <person name="Igarashi I."/>
        </authorList>
    </citation>
    <scope>NUCLEOTIDE SEQUENCE</scope>
    <source>
        <strain evidence="2">Texas</strain>
    </source>
</reference>